<keyword evidence="3 4" id="KW-0732">Signal</keyword>
<dbReference type="Pfam" id="PF13407">
    <property type="entry name" value="Peripla_BP_4"/>
    <property type="match status" value="1"/>
</dbReference>
<evidence type="ECO:0000313" key="6">
    <source>
        <dbReference type="EMBL" id="NYD53767.1"/>
    </source>
</evidence>
<proteinExistence type="inferred from homology"/>
<name>A0A7Y9JLJ3_9MICO</name>
<evidence type="ECO:0000256" key="3">
    <source>
        <dbReference type="ARBA" id="ARBA00022729"/>
    </source>
</evidence>
<dbReference type="Gene3D" id="3.40.50.2300">
    <property type="match status" value="2"/>
</dbReference>
<dbReference type="GO" id="GO:0030246">
    <property type="term" value="F:carbohydrate binding"/>
    <property type="evidence" value="ECO:0007669"/>
    <property type="project" value="UniProtKB-ARBA"/>
</dbReference>
<dbReference type="PROSITE" id="PS51257">
    <property type="entry name" value="PROKAR_LIPOPROTEIN"/>
    <property type="match status" value="1"/>
</dbReference>
<comment type="similarity">
    <text evidence="2">Belongs to the bacterial solute-binding protein 2 family.</text>
</comment>
<evidence type="ECO:0000256" key="2">
    <source>
        <dbReference type="ARBA" id="ARBA00007639"/>
    </source>
</evidence>
<evidence type="ECO:0000256" key="4">
    <source>
        <dbReference type="SAM" id="SignalP"/>
    </source>
</evidence>
<dbReference type="RefSeq" id="WP_179431574.1">
    <property type="nucleotide sequence ID" value="NZ_BAABLC010000007.1"/>
</dbReference>
<evidence type="ECO:0000313" key="7">
    <source>
        <dbReference type="Proteomes" id="UP000552045"/>
    </source>
</evidence>
<reference evidence="6 7" key="1">
    <citation type="submission" date="2020-07" db="EMBL/GenBank/DDBJ databases">
        <title>Sequencing the genomes of 1000 actinobacteria strains.</title>
        <authorList>
            <person name="Klenk H.-P."/>
        </authorList>
    </citation>
    <scope>NUCLEOTIDE SEQUENCE [LARGE SCALE GENOMIC DNA]</scope>
    <source>
        <strain evidence="6 7">DSM 22185</strain>
    </source>
</reference>
<protein>
    <submittedName>
        <fullName evidence="6">Ribose transport system substrate-binding protein</fullName>
    </submittedName>
</protein>
<comment type="subcellular location">
    <subcellularLocation>
        <location evidence="1">Cell envelope</location>
    </subcellularLocation>
</comment>
<evidence type="ECO:0000256" key="1">
    <source>
        <dbReference type="ARBA" id="ARBA00004196"/>
    </source>
</evidence>
<dbReference type="PANTHER" id="PTHR46847:SF1">
    <property type="entry name" value="D-ALLOSE-BINDING PERIPLASMIC PROTEIN-RELATED"/>
    <property type="match status" value="1"/>
</dbReference>
<dbReference type="PANTHER" id="PTHR46847">
    <property type="entry name" value="D-ALLOSE-BINDING PERIPLASMIC PROTEIN-RELATED"/>
    <property type="match status" value="1"/>
</dbReference>
<accession>A0A7Y9JLJ3</accession>
<dbReference type="InterPro" id="IPR025997">
    <property type="entry name" value="SBP_2_dom"/>
</dbReference>
<gene>
    <name evidence="6" type="ORF">BKA02_000822</name>
</gene>
<evidence type="ECO:0000259" key="5">
    <source>
        <dbReference type="Pfam" id="PF13407"/>
    </source>
</evidence>
<dbReference type="InterPro" id="IPR028082">
    <property type="entry name" value="Peripla_BP_I"/>
</dbReference>
<feature type="domain" description="Periplasmic binding protein" evidence="5">
    <location>
        <begin position="40"/>
        <end position="297"/>
    </location>
</feature>
<dbReference type="EMBL" id="JACCBH010000001">
    <property type="protein sequence ID" value="NYD53767.1"/>
    <property type="molecule type" value="Genomic_DNA"/>
</dbReference>
<feature type="chain" id="PRO_5038700528" evidence="4">
    <location>
        <begin position="25"/>
        <end position="359"/>
    </location>
</feature>
<organism evidence="6 7">
    <name type="scientific">Microbacterium pseudoresistens</name>
    <dbReference type="NCBI Taxonomy" id="640634"/>
    <lineage>
        <taxon>Bacteria</taxon>
        <taxon>Bacillati</taxon>
        <taxon>Actinomycetota</taxon>
        <taxon>Actinomycetes</taxon>
        <taxon>Micrococcales</taxon>
        <taxon>Microbacteriaceae</taxon>
        <taxon>Microbacterium</taxon>
    </lineage>
</organism>
<keyword evidence="7" id="KW-1185">Reference proteome</keyword>
<sequence>MRTHHRMIALAVTGVVALGLTACAGGEADAGDDNVSITLVQGTTALPFAQTTAAGAKAAIAEVGGVHLEVAGPANIDPATEVKIFQQVVSTRPDGILLQELPPDLFTRPVQDAEDAGITVLPYTIAPASDSSSTIFVGDNGFDIGRMGADAVADALIAQHGSEDITGKIPTGICVPGLSVLTSRIDGFRERMAERLPGVEVLEPFDSKSDPAQNFTVWQQAVSANADAVAMMTPCEADVQNLIKIKQDSDATWQLAGFDINDISLQGLRDGVIVGLFPQSSYLHGYVSARLLAESLKNGTDLPKGWVAIEVIPVTAENVEEIAERESSPEAQAAYWKPYIDEIFAADTVATRPLADANK</sequence>
<feature type="signal peptide" evidence="4">
    <location>
        <begin position="1"/>
        <end position="24"/>
    </location>
</feature>
<dbReference type="Proteomes" id="UP000552045">
    <property type="component" value="Unassembled WGS sequence"/>
</dbReference>
<dbReference type="AlphaFoldDB" id="A0A7Y9JLJ3"/>
<comment type="caution">
    <text evidence="6">The sequence shown here is derived from an EMBL/GenBank/DDBJ whole genome shotgun (WGS) entry which is preliminary data.</text>
</comment>
<dbReference type="SUPFAM" id="SSF53822">
    <property type="entry name" value="Periplasmic binding protein-like I"/>
    <property type="match status" value="1"/>
</dbReference>
<dbReference type="GO" id="GO:0030313">
    <property type="term" value="C:cell envelope"/>
    <property type="evidence" value="ECO:0007669"/>
    <property type="project" value="UniProtKB-SubCell"/>
</dbReference>